<name>A0ACB8BBI6_9AGAM</name>
<protein>
    <submittedName>
        <fullName evidence="1">Uncharacterized protein</fullName>
    </submittedName>
</protein>
<proteinExistence type="predicted"/>
<gene>
    <name evidence="1" type="ORF">BV22DRAFT_1048472</name>
</gene>
<keyword evidence="2" id="KW-1185">Reference proteome</keyword>
<organism evidence="1 2">
    <name type="scientific">Leucogyrophana mollusca</name>
    <dbReference type="NCBI Taxonomy" id="85980"/>
    <lineage>
        <taxon>Eukaryota</taxon>
        <taxon>Fungi</taxon>
        <taxon>Dikarya</taxon>
        <taxon>Basidiomycota</taxon>
        <taxon>Agaricomycotina</taxon>
        <taxon>Agaricomycetes</taxon>
        <taxon>Agaricomycetidae</taxon>
        <taxon>Boletales</taxon>
        <taxon>Boletales incertae sedis</taxon>
        <taxon>Leucogyrophana</taxon>
    </lineage>
</organism>
<dbReference type="Proteomes" id="UP000790709">
    <property type="component" value="Unassembled WGS sequence"/>
</dbReference>
<comment type="caution">
    <text evidence="1">The sequence shown here is derived from an EMBL/GenBank/DDBJ whole genome shotgun (WGS) entry which is preliminary data.</text>
</comment>
<evidence type="ECO:0000313" key="2">
    <source>
        <dbReference type="Proteomes" id="UP000790709"/>
    </source>
</evidence>
<accession>A0ACB8BBI6</accession>
<reference evidence="1" key="1">
    <citation type="journal article" date="2021" name="New Phytol.">
        <title>Evolutionary innovations through gain and loss of genes in the ectomycorrhizal Boletales.</title>
        <authorList>
            <person name="Wu G."/>
            <person name="Miyauchi S."/>
            <person name="Morin E."/>
            <person name="Kuo A."/>
            <person name="Drula E."/>
            <person name="Varga T."/>
            <person name="Kohler A."/>
            <person name="Feng B."/>
            <person name="Cao Y."/>
            <person name="Lipzen A."/>
            <person name="Daum C."/>
            <person name="Hundley H."/>
            <person name="Pangilinan J."/>
            <person name="Johnson J."/>
            <person name="Barry K."/>
            <person name="LaButti K."/>
            <person name="Ng V."/>
            <person name="Ahrendt S."/>
            <person name="Min B."/>
            <person name="Choi I.G."/>
            <person name="Park H."/>
            <person name="Plett J.M."/>
            <person name="Magnuson J."/>
            <person name="Spatafora J.W."/>
            <person name="Nagy L.G."/>
            <person name="Henrissat B."/>
            <person name="Grigoriev I.V."/>
            <person name="Yang Z.L."/>
            <person name="Xu J."/>
            <person name="Martin F.M."/>
        </authorList>
    </citation>
    <scope>NUCLEOTIDE SEQUENCE</scope>
    <source>
        <strain evidence="1">KUC20120723A-06</strain>
    </source>
</reference>
<dbReference type="EMBL" id="MU266464">
    <property type="protein sequence ID" value="KAH7923062.1"/>
    <property type="molecule type" value="Genomic_DNA"/>
</dbReference>
<sequence length="333" mass="35845">MSDGKACGWSSQRMVFDTSPFGAAGSRPDSNLRGSKHSSVADTLSSQQCASKTQRSSLFFGHLITVLRRLDHRFQGAGTLGGAEPTESFAFGLEQRLECQACKRVRYRVDNMDALSLGVPAIKVPEDKDHDGRGKAKYAQCLRDAGMPGYAPGPRWRGIARVSVRAEGRCRKTNAVRKTETQSATFPEVLVLHAKKFQLVARVPTKLGVSMPTPTQPAPVLTESTPDSPASPGCNPRPRYASSASSSPGSGSTGIFIEPKTSRLERRVQFDADAMAQLEGTGFPAVGRQNALLATGNAGAEVAMEWLFGYMEDLEGMKVEVSLDVDLVYAVMV</sequence>
<evidence type="ECO:0000313" key="1">
    <source>
        <dbReference type="EMBL" id="KAH7923062.1"/>
    </source>
</evidence>